<keyword evidence="1" id="KW-1133">Transmembrane helix</keyword>
<dbReference type="EMBL" id="JAUBDI010000002">
    <property type="protein sequence ID" value="MDW0112398.1"/>
    <property type="molecule type" value="Genomic_DNA"/>
</dbReference>
<keyword evidence="3" id="KW-1185">Reference proteome</keyword>
<organism evidence="2 3">
    <name type="scientific">Sporosarcina saromensis</name>
    <dbReference type="NCBI Taxonomy" id="359365"/>
    <lineage>
        <taxon>Bacteria</taxon>
        <taxon>Bacillati</taxon>
        <taxon>Bacillota</taxon>
        <taxon>Bacilli</taxon>
        <taxon>Bacillales</taxon>
        <taxon>Caryophanaceae</taxon>
        <taxon>Sporosarcina</taxon>
    </lineage>
</organism>
<feature type="transmembrane region" description="Helical" evidence="1">
    <location>
        <begin position="61"/>
        <end position="79"/>
    </location>
</feature>
<name>A0ABU4G605_9BACL</name>
<evidence type="ECO:0000313" key="3">
    <source>
        <dbReference type="Proteomes" id="UP001282284"/>
    </source>
</evidence>
<reference evidence="2 3" key="1">
    <citation type="submission" date="2023-06" db="EMBL/GenBank/DDBJ databases">
        <title>Sporosarcina sp. nov., isolated from Korean traditional fermented seafood 'Jeotgal'.</title>
        <authorList>
            <person name="Yang A.I."/>
            <person name="Shin N.-R."/>
        </authorList>
    </citation>
    <scope>NUCLEOTIDE SEQUENCE [LARGE SCALE GENOMIC DNA]</scope>
    <source>
        <strain evidence="2 3">KCTC13119</strain>
    </source>
</reference>
<sequence length="85" mass="9375">MSPMVTVFVTLLIGVPLFVFATIFFFRTMKKSNSPVGAMLFGLHLSIVGGILVLDPRIEQIVLPYGLLFLGVILSFLAFRKLDSV</sequence>
<dbReference type="Proteomes" id="UP001282284">
    <property type="component" value="Unassembled WGS sequence"/>
</dbReference>
<evidence type="ECO:0000256" key="1">
    <source>
        <dbReference type="SAM" id="Phobius"/>
    </source>
</evidence>
<keyword evidence="1" id="KW-0472">Membrane</keyword>
<accession>A0ABU4G605</accession>
<keyword evidence="1" id="KW-0812">Transmembrane</keyword>
<evidence type="ECO:0008006" key="4">
    <source>
        <dbReference type="Google" id="ProtNLM"/>
    </source>
</evidence>
<feature type="transmembrane region" description="Helical" evidence="1">
    <location>
        <begin position="6"/>
        <end position="26"/>
    </location>
</feature>
<dbReference type="RefSeq" id="WP_317942282.1">
    <property type="nucleotide sequence ID" value="NZ_JAUBDI010000002.1"/>
</dbReference>
<comment type="caution">
    <text evidence="2">The sequence shown here is derived from an EMBL/GenBank/DDBJ whole genome shotgun (WGS) entry which is preliminary data.</text>
</comment>
<gene>
    <name evidence="2" type="ORF">QT711_04320</name>
</gene>
<feature type="transmembrane region" description="Helical" evidence="1">
    <location>
        <begin position="38"/>
        <end position="55"/>
    </location>
</feature>
<evidence type="ECO:0000313" key="2">
    <source>
        <dbReference type="EMBL" id="MDW0112398.1"/>
    </source>
</evidence>
<protein>
    <recommendedName>
        <fullName evidence="4">YesK-like protein</fullName>
    </recommendedName>
</protein>
<proteinExistence type="predicted"/>